<dbReference type="EMBL" id="CP003614">
    <property type="protein sequence ID" value="AFZ06111.1"/>
    <property type="molecule type" value="Genomic_DNA"/>
</dbReference>
<comment type="cofactor">
    <cofactor evidence="1">
        <name>Fe(2+)</name>
        <dbReference type="ChEBI" id="CHEBI:29033"/>
    </cofactor>
</comment>
<evidence type="ECO:0000313" key="6">
    <source>
        <dbReference type="Proteomes" id="UP000010478"/>
    </source>
</evidence>
<evidence type="ECO:0000256" key="2">
    <source>
        <dbReference type="ARBA" id="ARBA00023002"/>
    </source>
</evidence>
<dbReference type="InterPro" id="IPR003819">
    <property type="entry name" value="TauD/TfdA-like"/>
</dbReference>
<evidence type="ECO:0000256" key="3">
    <source>
        <dbReference type="ARBA" id="ARBA00023194"/>
    </source>
</evidence>
<dbReference type="Gene3D" id="3.60.130.10">
    <property type="entry name" value="Clavaminate synthase-like"/>
    <property type="match status" value="1"/>
</dbReference>
<dbReference type="KEGG" id="oni:Osc7112_1596"/>
<reference evidence="5 6" key="1">
    <citation type="submission" date="2012-05" db="EMBL/GenBank/DDBJ databases">
        <title>Finished chromosome of genome of Oscillatoria sp. PCC 7112.</title>
        <authorList>
            <consortium name="US DOE Joint Genome Institute"/>
            <person name="Gugger M."/>
            <person name="Coursin T."/>
            <person name="Rippka R."/>
            <person name="Tandeau De Marsac N."/>
            <person name="Huntemann M."/>
            <person name="Wei C.-L."/>
            <person name="Han J."/>
            <person name="Detter J.C."/>
            <person name="Han C."/>
            <person name="Tapia R."/>
            <person name="Davenport K."/>
            <person name="Daligault H."/>
            <person name="Erkkila T."/>
            <person name="Gu W."/>
            <person name="Munk A.C.C."/>
            <person name="Teshima H."/>
            <person name="Xu Y."/>
            <person name="Chain P."/>
            <person name="Chen A."/>
            <person name="Krypides N."/>
            <person name="Mavromatis K."/>
            <person name="Markowitz V."/>
            <person name="Szeto E."/>
            <person name="Ivanova N."/>
            <person name="Mikhailova N."/>
            <person name="Ovchinnikova G."/>
            <person name="Pagani I."/>
            <person name="Pati A."/>
            <person name="Goodwin L."/>
            <person name="Peters L."/>
            <person name="Pitluck S."/>
            <person name="Woyke T."/>
            <person name="Kerfeld C."/>
        </authorList>
    </citation>
    <scope>NUCLEOTIDE SEQUENCE [LARGE SCALE GENOMIC DNA]</scope>
    <source>
        <strain evidence="5 6">PCC 7112</strain>
    </source>
</reference>
<gene>
    <name evidence="5" type="ORF">Osc7112_1596</name>
</gene>
<keyword evidence="3" id="KW-0045">Antibiotic biosynthesis</keyword>
<sequence>MYSMIHKNYVFDYRYLLKKISCQKELGIWIRRYVDAHGFLILQNVEGSSDVERSSLFLSLSQLCSSIGTLVPHNPGKNDFVWQIKSQLSTSALKTFSEHNQHAPLHTDSQYRNQPERFIALMAIRQAHCGGGYTEIVDFRKILEDIKCTAMGSRVVEFIRNESFPIAIPSVVQESSKPASIQAKQVSVSPLIRYRYDTLKAGLSLIEHGRVAAFHENLDLLDLFIQSTPHRFRFISLPNEITFLDNHRFLHGRSSFADFNRLLLRTRMN</sequence>
<dbReference type="Pfam" id="PF02668">
    <property type="entry name" value="TauD"/>
    <property type="match status" value="1"/>
</dbReference>
<dbReference type="RefSeq" id="WP_015175429.1">
    <property type="nucleotide sequence ID" value="NC_019729.1"/>
</dbReference>
<evidence type="ECO:0000259" key="4">
    <source>
        <dbReference type="Pfam" id="PF02668"/>
    </source>
</evidence>
<keyword evidence="6" id="KW-1185">Reference proteome</keyword>
<dbReference type="GO" id="GO:0016491">
    <property type="term" value="F:oxidoreductase activity"/>
    <property type="evidence" value="ECO:0007669"/>
    <property type="project" value="UniProtKB-KW"/>
</dbReference>
<dbReference type="GO" id="GO:0017000">
    <property type="term" value="P:antibiotic biosynthetic process"/>
    <property type="evidence" value="ECO:0007669"/>
    <property type="project" value="UniProtKB-KW"/>
</dbReference>
<name>K9VDX3_9CYAN</name>
<dbReference type="InterPro" id="IPR042098">
    <property type="entry name" value="TauD-like_sf"/>
</dbReference>
<protein>
    <recommendedName>
        <fullName evidence="4">TauD/TfdA-like domain-containing protein</fullName>
    </recommendedName>
</protein>
<evidence type="ECO:0000313" key="5">
    <source>
        <dbReference type="EMBL" id="AFZ06111.1"/>
    </source>
</evidence>
<dbReference type="OrthoDB" id="518078at2"/>
<evidence type="ECO:0000256" key="1">
    <source>
        <dbReference type="ARBA" id="ARBA00001954"/>
    </source>
</evidence>
<dbReference type="AlphaFoldDB" id="K9VDX3"/>
<dbReference type="PANTHER" id="PTHR10696">
    <property type="entry name" value="GAMMA-BUTYROBETAINE HYDROXYLASE-RELATED"/>
    <property type="match status" value="1"/>
</dbReference>
<dbReference type="PANTHER" id="PTHR10696:SF56">
    <property type="entry name" value="TAUD_TFDA-LIKE DOMAIN-CONTAINING PROTEIN"/>
    <property type="match status" value="1"/>
</dbReference>
<proteinExistence type="predicted"/>
<dbReference type="InterPro" id="IPR050411">
    <property type="entry name" value="AlphaKG_dependent_hydroxylases"/>
</dbReference>
<dbReference type="Proteomes" id="UP000010478">
    <property type="component" value="Chromosome"/>
</dbReference>
<feature type="domain" description="TauD/TfdA-like" evidence="4">
    <location>
        <begin position="25"/>
        <end position="266"/>
    </location>
</feature>
<keyword evidence="2" id="KW-0560">Oxidoreductase</keyword>
<accession>K9VDX3</accession>
<dbReference type="eggNOG" id="COG2175">
    <property type="taxonomic scope" value="Bacteria"/>
</dbReference>
<dbReference type="STRING" id="179408.Osc7112_1596"/>
<dbReference type="SUPFAM" id="SSF51197">
    <property type="entry name" value="Clavaminate synthase-like"/>
    <property type="match status" value="1"/>
</dbReference>
<dbReference type="HOGENOM" id="CLU_1033809_0_0_3"/>
<organism evidence="5 6">
    <name type="scientific">Phormidium nigroviride PCC 7112</name>
    <dbReference type="NCBI Taxonomy" id="179408"/>
    <lineage>
        <taxon>Bacteria</taxon>
        <taxon>Bacillati</taxon>
        <taxon>Cyanobacteriota</taxon>
        <taxon>Cyanophyceae</taxon>
        <taxon>Oscillatoriophycideae</taxon>
        <taxon>Oscillatoriales</taxon>
        <taxon>Oscillatoriaceae</taxon>
        <taxon>Phormidium</taxon>
    </lineage>
</organism>